<sequence length="152" mass="17977">MSLHKKQIRNKKEFVPVDWERAEKIREVLHYLYEINKLVPIIVEGKKDKKALRDLGFDGEIITLHSGKSIYEFAETIANKYEKIILLFDWDSKGEELYSKVGEELQGMWEEFASIRELLKLLCQKEIAEVEDIPSLFKRIAGYSLDVRQWEE</sequence>
<proteinExistence type="predicted"/>
<keyword evidence="2" id="KW-0540">Nuclease</keyword>
<protein>
    <submittedName>
        <fullName evidence="2">5S rRNA maturation endonuclease</fullName>
    </submittedName>
</protein>
<evidence type="ECO:0000259" key="1">
    <source>
        <dbReference type="PROSITE" id="PS50880"/>
    </source>
</evidence>
<dbReference type="GO" id="GO:0004519">
    <property type="term" value="F:endonuclease activity"/>
    <property type="evidence" value="ECO:0007669"/>
    <property type="project" value="UniProtKB-KW"/>
</dbReference>
<dbReference type="InterPro" id="IPR034141">
    <property type="entry name" value="TOPRIM_RNase_M5-like"/>
</dbReference>
<keyword evidence="2" id="KW-0378">Hydrolase</keyword>
<dbReference type="Proteomes" id="UP000054976">
    <property type="component" value="Unassembled WGS sequence"/>
</dbReference>
<dbReference type="InterPro" id="IPR006171">
    <property type="entry name" value="TOPRIM_dom"/>
</dbReference>
<feature type="domain" description="Toprim" evidence="1">
    <location>
        <begin position="38"/>
        <end position="120"/>
    </location>
</feature>
<dbReference type="SUPFAM" id="SSF110455">
    <property type="entry name" value="Toprim domain"/>
    <property type="match status" value="1"/>
</dbReference>
<dbReference type="STRING" id="86166.TAGGR_1379"/>
<dbReference type="EMBL" id="BCNO01000001">
    <property type="protein sequence ID" value="GAQ94200.1"/>
    <property type="molecule type" value="Genomic_DNA"/>
</dbReference>
<dbReference type="Pfam" id="PF01751">
    <property type="entry name" value="Toprim"/>
    <property type="match status" value="1"/>
</dbReference>
<dbReference type="PANTHER" id="PTHR39964:SF2">
    <property type="entry name" value="UPF0292 PROTEIN MJ1624"/>
    <property type="match status" value="1"/>
</dbReference>
<dbReference type="PANTHER" id="PTHR39964">
    <property type="entry name" value="UPF0292 PROTEIN TK1411"/>
    <property type="match status" value="1"/>
</dbReference>
<gene>
    <name evidence="2" type="ORF">TAGGR_1379</name>
</gene>
<evidence type="ECO:0000313" key="2">
    <source>
        <dbReference type="EMBL" id="GAQ94200.1"/>
    </source>
</evidence>
<name>A0A0U9HM91_9BACT</name>
<dbReference type="SMART" id="SM00493">
    <property type="entry name" value="TOPRIM"/>
    <property type="match status" value="1"/>
</dbReference>
<organism evidence="2 3">
    <name type="scientific">Thermodesulfovibrio aggregans</name>
    <dbReference type="NCBI Taxonomy" id="86166"/>
    <lineage>
        <taxon>Bacteria</taxon>
        <taxon>Pseudomonadati</taxon>
        <taxon>Nitrospirota</taxon>
        <taxon>Thermodesulfovibrionia</taxon>
        <taxon>Thermodesulfovibrionales</taxon>
        <taxon>Thermodesulfovibrionaceae</taxon>
        <taxon>Thermodesulfovibrio</taxon>
    </lineage>
</organism>
<dbReference type="CDD" id="cd01027">
    <property type="entry name" value="TOPRIM_RNase_M5_like"/>
    <property type="match status" value="1"/>
</dbReference>
<dbReference type="RefSeq" id="WP_059175671.1">
    <property type="nucleotide sequence ID" value="NZ_BCNO01000001.1"/>
</dbReference>
<dbReference type="Gene3D" id="3.40.1360.10">
    <property type="match status" value="1"/>
</dbReference>
<reference evidence="3" key="1">
    <citation type="submission" date="2016-01" db="EMBL/GenBank/DDBJ databases">
        <title>Draft genome sequence of Thermodesulfovibrio aggregans strain TGE-P1.</title>
        <authorList>
            <person name="Sekiguchi Y."/>
            <person name="Ohashi A."/>
            <person name="Matsuura N."/>
            <person name="Tourlousse M.D."/>
        </authorList>
    </citation>
    <scope>NUCLEOTIDE SEQUENCE [LARGE SCALE GENOMIC DNA]</scope>
    <source>
        <strain evidence="3">TGE-P1</strain>
    </source>
</reference>
<keyword evidence="3" id="KW-1185">Reference proteome</keyword>
<evidence type="ECO:0000313" key="3">
    <source>
        <dbReference type="Proteomes" id="UP000054976"/>
    </source>
</evidence>
<accession>A0A0U9HM91</accession>
<keyword evidence="2" id="KW-0255">Endonuclease</keyword>
<dbReference type="OrthoDB" id="9789420at2"/>
<comment type="caution">
    <text evidence="2">The sequence shown here is derived from an EMBL/GenBank/DDBJ whole genome shotgun (WGS) entry which is preliminary data.</text>
</comment>
<dbReference type="AlphaFoldDB" id="A0A0U9HM91"/>
<dbReference type="PROSITE" id="PS50880">
    <property type="entry name" value="TOPRIM"/>
    <property type="match status" value="1"/>
</dbReference>